<dbReference type="PANTHER" id="PTHR42686:SF1">
    <property type="entry name" value="GH17980P-RELATED"/>
    <property type="match status" value="1"/>
</dbReference>
<protein>
    <submittedName>
        <fullName evidence="3">Aldo/keto reductase</fullName>
    </submittedName>
</protein>
<dbReference type="PROSITE" id="PS51257">
    <property type="entry name" value="PROKAR_LIPOPROTEIN"/>
    <property type="match status" value="1"/>
</dbReference>
<dbReference type="OrthoDB" id="9768793at2"/>
<dbReference type="AlphaFoldDB" id="A0A8J3AAY0"/>
<proteinExistence type="predicted"/>
<evidence type="ECO:0000259" key="2">
    <source>
        <dbReference type="Pfam" id="PF00248"/>
    </source>
</evidence>
<evidence type="ECO:0000256" key="1">
    <source>
        <dbReference type="SAM" id="MobiDB-lite"/>
    </source>
</evidence>
<dbReference type="RefSeq" id="WP_130648087.1">
    <property type="nucleotide sequence ID" value="NZ_BMHA01000001.1"/>
</dbReference>
<dbReference type="SUPFAM" id="SSF51430">
    <property type="entry name" value="NAD(P)-linked oxidoreductase"/>
    <property type="match status" value="1"/>
</dbReference>
<sequence>MPTIGRSGVVVSSVIFGCGDNAGLMVAGDEQQQTQVIAQAIEAGITTFDTAAKYGDGASEEALGRVLHKLRPADVTVASKVSVQADAADPGGVLRACEQSLRRLGRDHIDLYQVHNRIAPSGVRIALDGRLPTLALDDFSMPGGVGDQLRELRDSGKVRAIGVTTYGGASAEIRRVIDLGLLDAINASFHLLNPTVARAGGPDWDAYDYEGVGAFAQTRGLAVLGIRPLAGGYLSARSGDGTSPPPGARVPDNDVQWTPAVTALLDDWCGSKGCRIPELATAFSLAAETITSPVIGISEVAHVSAVAGELAKNRLTTHDVEAWMEALLSTARAGQEKPTTSEGSSGPMDCLR</sequence>
<feature type="domain" description="NADP-dependent oxidoreductase" evidence="2">
    <location>
        <begin position="27"/>
        <end position="325"/>
    </location>
</feature>
<dbReference type="Pfam" id="PF00248">
    <property type="entry name" value="Aldo_ket_red"/>
    <property type="match status" value="1"/>
</dbReference>
<feature type="region of interest" description="Disordered" evidence="1">
    <location>
        <begin position="331"/>
        <end position="352"/>
    </location>
</feature>
<name>A0A8J3AAY0_9ACTN</name>
<dbReference type="GO" id="GO:0016491">
    <property type="term" value="F:oxidoreductase activity"/>
    <property type="evidence" value="ECO:0007669"/>
    <property type="project" value="InterPro"/>
</dbReference>
<reference evidence="3" key="2">
    <citation type="submission" date="2020-09" db="EMBL/GenBank/DDBJ databases">
        <authorList>
            <person name="Sun Q."/>
            <person name="Zhou Y."/>
        </authorList>
    </citation>
    <scope>NUCLEOTIDE SEQUENCE</scope>
    <source>
        <strain evidence="3">CGMCC 1.14988</strain>
    </source>
</reference>
<organism evidence="3 4">
    <name type="scientific">Egicoccus halophilus</name>
    <dbReference type="NCBI Taxonomy" id="1670830"/>
    <lineage>
        <taxon>Bacteria</taxon>
        <taxon>Bacillati</taxon>
        <taxon>Actinomycetota</taxon>
        <taxon>Nitriliruptoria</taxon>
        <taxon>Egicoccales</taxon>
        <taxon>Egicoccaceae</taxon>
        <taxon>Egicoccus</taxon>
    </lineage>
</organism>
<dbReference type="InterPro" id="IPR036812">
    <property type="entry name" value="NAD(P)_OxRdtase_dom_sf"/>
</dbReference>
<gene>
    <name evidence="3" type="ORF">GCM10011354_00220</name>
</gene>
<dbReference type="Proteomes" id="UP000650511">
    <property type="component" value="Unassembled WGS sequence"/>
</dbReference>
<keyword evidence="4" id="KW-1185">Reference proteome</keyword>
<accession>A0A8J3AAY0</accession>
<dbReference type="InterPro" id="IPR020471">
    <property type="entry name" value="AKR"/>
</dbReference>
<dbReference type="PANTHER" id="PTHR42686">
    <property type="entry name" value="GH17980P-RELATED"/>
    <property type="match status" value="1"/>
</dbReference>
<dbReference type="InterPro" id="IPR023210">
    <property type="entry name" value="NADP_OxRdtase_dom"/>
</dbReference>
<dbReference type="GO" id="GO:0005829">
    <property type="term" value="C:cytosol"/>
    <property type="evidence" value="ECO:0007669"/>
    <property type="project" value="TreeGrafter"/>
</dbReference>
<evidence type="ECO:0000313" key="4">
    <source>
        <dbReference type="Proteomes" id="UP000650511"/>
    </source>
</evidence>
<evidence type="ECO:0000313" key="3">
    <source>
        <dbReference type="EMBL" id="GGI02398.1"/>
    </source>
</evidence>
<dbReference type="PRINTS" id="PR00069">
    <property type="entry name" value="ALDKETRDTASE"/>
</dbReference>
<dbReference type="Gene3D" id="3.20.20.100">
    <property type="entry name" value="NADP-dependent oxidoreductase domain"/>
    <property type="match status" value="1"/>
</dbReference>
<reference evidence="3" key="1">
    <citation type="journal article" date="2014" name="Int. J. Syst. Evol. Microbiol.">
        <title>Complete genome sequence of Corynebacterium casei LMG S-19264T (=DSM 44701T), isolated from a smear-ripened cheese.</title>
        <authorList>
            <consortium name="US DOE Joint Genome Institute (JGI-PGF)"/>
            <person name="Walter F."/>
            <person name="Albersmeier A."/>
            <person name="Kalinowski J."/>
            <person name="Ruckert C."/>
        </authorList>
    </citation>
    <scope>NUCLEOTIDE SEQUENCE</scope>
    <source>
        <strain evidence="3">CGMCC 1.14988</strain>
    </source>
</reference>
<dbReference type="EMBL" id="BMHA01000001">
    <property type="protein sequence ID" value="GGI02398.1"/>
    <property type="molecule type" value="Genomic_DNA"/>
</dbReference>
<comment type="caution">
    <text evidence="3">The sequence shown here is derived from an EMBL/GenBank/DDBJ whole genome shotgun (WGS) entry which is preliminary data.</text>
</comment>